<dbReference type="KEGG" id="broo:brsh051_08970"/>
<dbReference type="SUPFAM" id="SSF56784">
    <property type="entry name" value="HAD-like"/>
    <property type="match status" value="1"/>
</dbReference>
<dbReference type="GO" id="GO:0000287">
    <property type="term" value="F:magnesium ion binding"/>
    <property type="evidence" value="ECO:0007669"/>
    <property type="project" value="TreeGrafter"/>
</dbReference>
<dbReference type="InterPro" id="IPR036412">
    <property type="entry name" value="HAD-like_sf"/>
</dbReference>
<proteinExistence type="predicted"/>
<dbReference type="EMBL" id="AP028056">
    <property type="protein sequence ID" value="BEH01616.1"/>
    <property type="molecule type" value="Genomic_DNA"/>
</dbReference>
<dbReference type="InterPro" id="IPR023214">
    <property type="entry name" value="HAD_sf"/>
</dbReference>
<evidence type="ECO:0000313" key="1">
    <source>
        <dbReference type="EMBL" id="BEH01616.1"/>
    </source>
</evidence>
<keyword evidence="2" id="KW-1185">Reference proteome</keyword>
<keyword evidence="1" id="KW-0378">Hydrolase</keyword>
<dbReference type="AlphaFoldDB" id="A0AAN0MG73"/>
<dbReference type="PANTHER" id="PTHR10000:SF8">
    <property type="entry name" value="HAD SUPERFAMILY HYDROLASE-LIKE, TYPE 3"/>
    <property type="match status" value="1"/>
</dbReference>
<dbReference type="Pfam" id="PF08282">
    <property type="entry name" value="Hydrolase_3"/>
    <property type="match status" value="1"/>
</dbReference>
<reference evidence="1" key="1">
    <citation type="journal article" date="2024" name="Int. J. Syst. Evol. Microbiol.">
        <title>Brooklawnia propionicigenes sp. nov., a facultatively anaerobic, propionate-producing bacterium isolated from a methanogenic reactor treating waste from cattle farms.</title>
        <authorList>
            <person name="Akita Y."/>
            <person name="Ueki A."/>
            <person name="Tonouchi A."/>
            <person name="Sugawara Y."/>
            <person name="Honma S."/>
            <person name="Kaku N."/>
            <person name="Ueki K."/>
        </authorList>
    </citation>
    <scope>NUCLEOTIDE SEQUENCE</scope>
    <source>
        <strain evidence="1">SH051</strain>
    </source>
</reference>
<evidence type="ECO:0000313" key="2">
    <source>
        <dbReference type="Proteomes" id="UP001431656"/>
    </source>
</evidence>
<gene>
    <name evidence="1" type="ORF">brsh051_08970</name>
</gene>
<dbReference type="GO" id="GO:0016791">
    <property type="term" value="F:phosphatase activity"/>
    <property type="evidence" value="ECO:0007669"/>
    <property type="project" value="TreeGrafter"/>
</dbReference>
<dbReference type="RefSeq" id="WP_286267961.1">
    <property type="nucleotide sequence ID" value="NZ_AP028056.1"/>
</dbReference>
<name>A0AAN0MG73_9ACTN</name>
<dbReference type="PANTHER" id="PTHR10000">
    <property type="entry name" value="PHOSPHOSERINE PHOSPHATASE"/>
    <property type="match status" value="1"/>
</dbReference>
<accession>A0AAN0MG73</accession>
<dbReference type="GO" id="GO:0005829">
    <property type="term" value="C:cytosol"/>
    <property type="evidence" value="ECO:0007669"/>
    <property type="project" value="TreeGrafter"/>
</dbReference>
<dbReference type="Proteomes" id="UP001431656">
    <property type="component" value="Chromosome"/>
</dbReference>
<protein>
    <submittedName>
        <fullName evidence="1">HAD family hydrolase</fullName>
    </submittedName>
</protein>
<dbReference type="Gene3D" id="3.30.1240.10">
    <property type="match status" value="1"/>
</dbReference>
<sequence>MPNRGLHRKLVTAGMAPAEGQSADAMTIRMIVSDLDGTLLLPDKSTSARTRRAIAAAQDAGILVVAATGRSVIDMPKVLPAQLRDLAVCSNGAVVYNAADDTVLAERPIAAEVCAALIESLLDLAPDTRFATLTRSGYDLLPGPGYLGLMEPGNHGRNPEDLDEVPMSGLSAQSAVKIIARHGGLPLETLFELCEQVAHVGVLPTTSGVPFIEMSAAGVSKATTLELLAAEHGFTADEVLAFGDSANDREMLDWAGHGVAVANGTAPVLAVADEIAPANTDDGVAVIIERLLACGGRF</sequence>
<organism evidence="1 2">
    <name type="scientific">Brooklawnia propionicigenes</name>
    <dbReference type="NCBI Taxonomy" id="3041175"/>
    <lineage>
        <taxon>Bacteria</taxon>
        <taxon>Bacillati</taxon>
        <taxon>Actinomycetota</taxon>
        <taxon>Actinomycetes</taxon>
        <taxon>Propionibacteriales</taxon>
        <taxon>Propionibacteriaceae</taxon>
        <taxon>Brooklawnia</taxon>
    </lineage>
</organism>
<dbReference type="Gene3D" id="3.40.50.1000">
    <property type="entry name" value="HAD superfamily/HAD-like"/>
    <property type="match status" value="1"/>
</dbReference>